<accession>A0A1M6WUL6</accession>
<name>A0A1M6WUL6_9BACT</name>
<reference evidence="3" key="1">
    <citation type="submission" date="2016-11" db="EMBL/GenBank/DDBJ databases">
        <authorList>
            <person name="Varghese N."/>
            <person name="Submissions S."/>
        </authorList>
    </citation>
    <scope>NUCLEOTIDE SEQUENCE [LARGE SCALE GENOMIC DNA]</scope>
    <source>
        <strain evidence="3">DSM 22212</strain>
    </source>
</reference>
<dbReference type="EMBL" id="FRAU01000009">
    <property type="protein sequence ID" value="SHK97334.1"/>
    <property type="molecule type" value="Genomic_DNA"/>
</dbReference>
<dbReference type="Proteomes" id="UP000185812">
    <property type="component" value="Unassembled WGS sequence"/>
</dbReference>
<organism evidence="2 3">
    <name type="scientific">Rhodothermus profundi</name>
    <dbReference type="NCBI Taxonomy" id="633813"/>
    <lineage>
        <taxon>Bacteria</taxon>
        <taxon>Pseudomonadati</taxon>
        <taxon>Rhodothermota</taxon>
        <taxon>Rhodothermia</taxon>
        <taxon>Rhodothermales</taxon>
        <taxon>Rhodothermaceae</taxon>
        <taxon>Rhodothermus</taxon>
    </lineage>
</organism>
<keyword evidence="1" id="KW-1133">Transmembrane helix</keyword>
<feature type="transmembrane region" description="Helical" evidence="1">
    <location>
        <begin position="6"/>
        <end position="21"/>
    </location>
</feature>
<dbReference type="RefSeq" id="WP_072716239.1">
    <property type="nucleotide sequence ID" value="NZ_FRAU01000009.1"/>
</dbReference>
<keyword evidence="1" id="KW-0812">Transmembrane</keyword>
<protein>
    <submittedName>
        <fullName evidence="2">Uncharacterized protein</fullName>
    </submittedName>
</protein>
<evidence type="ECO:0000313" key="2">
    <source>
        <dbReference type="EMBL" id="SHK97334.1"/>
    </source>
</evidence>
<gene>
    <name evidence="2" type="ORF">SAMN04488087_2437</name>
</gene>
<dbReference type="AlphaFoldDB" id="A0A1M6WUL6"/>
<feature type="transmembrane region" description="Helical" evidence="1">
    <location>
        <begin position="28"/>
        <end position="46"/>
    </location>
</feature>
<proteinExistence type="predicted"/>
<evidence type="ECO:0000313" key="3">
    <source>
        <dbReference type="Proteomes" id="UP000185812"/>
    </source>
</evidence>
<keyword evidence="1" id="KW-0472">Membrane</keyword>
<feature type="transmembrane region" description="Helical" evidence="1">
    <location>
        <begin position="52"/>
        <end position="69"/>
    </location>
</feature>
<evidence type="ECO:0000256" key="1">
    <source>
        <dbReference type="SAM" id="Phobius"/>
    </source>
</evidence>
<sequence>MITTILPLLLILLLYPLTFTWKRMPPLLALLIMGGLALFFLAVAFMEEQNKYFSLFLATIALGAGVRYLKRYRTFQAFSDQS</sequence>
<keyword evidence="3" id="KW-1185">Reference proteome</keyword>